<name>A0A0G4HUI9_9ALVE</name>
<feature type="compositionally biased region" description="Polar residues" evidence="1">
    <location>
        <begin position="49"/>
        <end position="59"/>
    </location>
</feature>
<proteinExistence type="predicted"/>
<organism evidence="2">
    <name type="scientific">Chromera velia CCMP2878</name>
    <dbReference type="NCBI Taxonomy" id="1169474"/>
    <lineage>
        <taxon>Eukaryota</taxon>
        <taxon>Sar</taxon>
        <taxon>Alveolata</taxon>
        <taxon>Colpodellida</taxon>
        <taxon>Chromeraceae</taxon>
        <taxon>Chromera</taxon>
    </lineage>
</organism>
<protein>
    <submittedName>
        <fullName evidence="2">Uncharacterized protein</fullName>
    </submittedName>
</protein>
<dbReference type="AlphaFoldDB" id="A0A0G4HUI9"/>
<feature type="region of interest" description="Disordered" evidence="1">
    <location>
        <begin position="42"/>
        <end position="92"/>
    </location>
</feature>
<evidence type="ECO:0000256" key="1">
    <source>
        <dbReference type="SAM" id="MobiDB-lite"/>
    </source>
</evidence>
<evidence type="ECO:0000313" key="2">
    <source>
        <dbReference type="EMBL" id="CEM48105.1"/>
    </source>
</evidence>
<sequence length="92" mass="10118">MSLRATFHLDWWVQWRNTDSKGLQNCRPTHLFFLFTSTPLSNKARAPSGHSTPSPNHTAGTAPRGHMSPRPSAFHPEEFPAMGGSCKASKGT</sequence>
<dbReference type="VEuPathDB" id="CryptoDB:Cvel_8661"/>
<dbReference type="EMBL" id="CDMZ01003937">
    <property type="protein sequence ID" value="CEM48105.1"/>
    <property type="molecule type" value="Genomic_DNA"/>
</dbReference>
<accession>A0A0G4HUI9</accession>
<reference evidence="2" key="1">
    <citation type="submission" date="2014-11" db="EMBL/GenBank/DDBJ databases">
        <authorList>
            <person name="Otto D Thomas"/>
            <person name="Naeem Raeece"/>
        </authorList>
    </citation>
    <scope>NUCLEOTIDE SEQUENCE</scope>
</reference>
<gene>
    <name evidence="2" type="ORF">Cvel_8661</name>
</gene>